<keyword evidence="4 8" id="KW-0812">Transmembrane</keyword>
<evidence type="ECO:0000256" key="4">
    <source>
        <dbReference type="ARBA" id="ARBA00022692"/>
    </source>
</evidence>
<evidence type="ECO:0000256" key="5">
    <source>
        <dbReference type="ARBA" id="ARBA00022960"/>
    </source>
</evidence>
<keyword evidence="3" id="KW-1003">Cell membrane</keyword>
<name>A0AAE4AKJ5_9FIRM</name>
<evidence type="ECO:0000256" key="1">
    <source>
        <dbReference type="ARBA" id="ARBA00004651"/>
    </source>
</evidence>
<feature type="transmembrane region" description="Helical" evidence="8">
    <location>
        <begin position="95"/>
        <end position="117"/>
    </location>
</feature>
<evidence type="ECO:0000256" key="7">
    <source>
        <dbReference type="ARBA" id="ARBA00023136"/>
    </source>
</evidence>
<gene>
    <name evidence="9" type="ORF">J2S20_000993</name>
</gene>
<feature type="transmembrane region" description="Helical" evidence="8">
    <location>
        <begin position="129"/>
        <end position="153"/>
    </location>
</feature>
<comment type="similarity">
    <text evidence="2">Belongs to the MreD family.</text>
</comment>
<accession>A0AAE4AKJ5</accession>
<keyword evidence="10" id="KW-1185">Reference proteome</keyword>
<comment type="caution">
    <text evidence="9">The sequence shown here is derived from an EMBL/GenBank/DDBJ whole genome shotgun (WGS) entry which is preliminary data.</text>
</comment>
<dbReference type="GO" id="GO:0008360">
    <property type="term" value="P:regulation of cell shape"/>
    <property type="evidence" value="ECO:0007669"/>
    <property type="project" value="UniProtKB-KW"/>
</dbReference>
<dbReference type="Pfam" id="PF04093">
    <property type="entry name" value="MreD"/>
    <property type="match status" value="1"/>
</dbReference>
<proteinExistence type="inferred from homology"/>
<keyword evidence="5" id="KW-0133">Cell shape</keyword>
<dbReference type="InterPro" id="IPR007227">
    <property type="entry name" value="Cell_shape_determining_MreD"/>
</dbReference>
<feature type="transmembrane region" description="Helical" evidence="8">
    <location>
        <begin position="29"/>
        <end position="48"/>
    </location>
</feature>
<evidence type="ECO:0000256" key="6">
    <source>
        <dbReference type="ARBA" id="ARBA00022989"/>
    </source>
</evidence>
<dbReference type="RefSeq" id="WP_106611992.1">
    <property type="nucleotide sequence ID" value="NZ_JAUSTO010000005.1"/>
</dbReference>
<organism evidence="9 10">
    <name type="scientific">Moryella indoligenes</name>
    <dbReference type="NCBI Taxonomy" id="371674"/>
    <lineage>
        <taxon>Bacteria</taxon>
        <taxon>Bacillati</taxon>
        <taxon>Bacillota</taxon>
        <taxon>Clostridia</taxon>
        <taxon>Lachnospirales</taxon>
        <taxon>Lachnospiraceae</taxon>
        <taxon>Moryella</taxon>
    </lineage>
</organism>
<comment type="subcellular location">
    <subcellularLocation>
        <location evidence="1">Cell membrane</location>
        <topology evidence="1">Multi-pass membrane protein</topology>
    </subcellularLocation>
</comment>
<dbReference type="GO" id="GO:0005886">
    <property type="term" value="C:plasma membrane"/>
    <property type="evidence" value="ECO:0007669"/>
    <property type="project" value="UniProtKB-SubCell"/>
</dbReference>
<sequence>MRRVAANIALLIVIFALQSCVFPFIPFLSVSPNLVLILTFAYGFIYGPRAGMCYGFMAGLLLDLFHSGAFGFFSLLFMWIGYMNGCLSRYYYENYITLPLFLCTVNEFVYNLYIYLLRFFIRGKMHFLFYFRTIILPEIIISLLFTLLIYRFFLWYNRKLEIMDRRHAVN</sequence>
<dbReference type="EMBL" id="JAUSTO010000005">
    <property type="protein sequence ID" value="MDQ0152304.1"/>
    <property type="molecule type" value="Genomic_DNA"/>
</dbReference>
<protein>
    <submittedName>
        <fullName evidence="9">Rod shape-determining protein MreD</fullName>
    </submittedName>
</protein>
<keyword evidence="6 8" id="KW-1133">Transmembrane helix</keyword>
<evidence type="ECO:0000256" key="2">
    <source>
        <dbReference type="ARBA" id="ARBA00007776"/>
    </source>
</evidence>
<keyword evidence="7 8" id="KW-0472">Membrane</keyword>
<feature type="transmembrane region" description="Helical" evidence="8">
    <location>
        <begin position="60"/>
        <end position="83"/>
    </location>
</feature>
<dbReference type="PROSITE" id="PS51257">
    <property type="entry name" value="PROKAR_LIPOPROTEIN"/>
    <property type="match status" value="1"/>
</dbReference>
<evidence type="ECO:0000256" key="3">
    <source>
        <dbReference type="ARBA" id="ARBA00022475"/>
    </source>
</evidence>
<dbReference type="Proteomes" id="UP001241537">
    <property type="component" value="Unassembled WGS sequence"/>
</dbReference>
<reference evidence="9" key="1">
    <citation type="submission" date="2023-07" db="EMBL/GenBank/DDBJ databases">
        <title>Genomic Encyclopedia of Type Strains, Phase IV (KMG-IV): sequencing the most valuable type-strain genomes for metagenomic binning, comparative biology and taxonomic classification.</title>
        <authorList>
            <person name="Goeker M."/>
        </authorList>
    </citation>
    <scope>NUCLEOTIDE SEQUENCE</scope>
    <source>
        <strain evidence="9">DSM 19659</strain>
    </source>
</reference>
<evidence type="ECO:0000313" key="9">
    <source>
        <dbReference type="EMBL" id="MDQ0152304.1"/>
    </source>
</evidence>
<dbReference type="AlphaFoldDB" id="A0AAE4AKJ5"/>
<evidence type="ECO:0000313" key="10">
    <source>
        <dbReference type="Proteomes" id="UP001241537"/>
    </source>
</evidence>
<evidence type="ECO:0000256" key="8">
    <source>
        <dbReference type="SAM" id="Phobius"/>
    </source>
</evidence>
<dbReference type="Gene3D" id="1.10.1760.20">
    <property type="match status" value="1"/>
</dbReference>
<dbReference type="NCBIfam" id="TIGR03426">
    <property type="entry name" value="shape_MreD"/>
    <property type="match status" value="1"/>
</dbReference>